<dbReference type="PROSITE" id="PS50111">
    <property type="entry name" value="CHEMOTAXIS_TRANSDUC_2"/>
    <property type="match status" value="1"/>
</dbReference>
<feature type="compositionally biased region" description="Low complexity" evidence="6">
    <location>
        <begin position="609"/>
        <end position="619"/>
    </location>
</feature>
<feature type="domain" description="Methyl-accepting transducer" evidence="7">
    <location>
        <begin position="318"/>
        <end position="554"/>
    </location>
</feature>
<feature type="region of interest" description="Disordered" evidence="6">
    <location>
        <begin position="564"/>
        <end position="587"/>
    </location>
</feature>
<dbReference type="PANTHER" id="PTHR32089">
    <property type="entry name" value="METHYL-ACCEPTING CHEMOTAXIS PROTEIN MCPB"/>
    <property type="match status" value="1"/>
</dbReference>
<evidence type="ECO:0000256" key="2">
    <source>
        <dbReference type="ARBA" id="ARBA00022989"/>
    </source>
</evidence>
<keyword evidence="2" id="KW-0472">Membrane</keyword>
<evidence type="ECO:0000259" key="7">
    <source>
        <dbReference type="PROSITE" id="PS50111"/>
    </source>
</evidence>
<evidence type="ECO:0000259" key="8">
    <source>
        <dbReference type="PROSITE" id="PS50885"/>
    </source>
</evidence>
<keyword evidence="1" id="KW-0812">Transmembrane</keyword>
<reference evidence="10" key="1">
    <citation type="submission" date="2021-11" db="EMBL/GenBank/DDBJ databases">
        <title>Cultivation dependent microbiological survey of springs from the worlds oldest radium mine currently devoted to the extraction of radon-saturated water.</title>
        <authorList>
            <person name="Kapinusova G."/>
            <person name="Smrhova T."/>
            <person name="Strejcek M."/>
            <person name="Suman J."/>
            <person name="Jani K."/>
            <person name="Pajer P."/>
            <person name="Uhlik O."/>
        </authorList>
    </citation>
    <scope>NUCLEOTIDE SEQUENCE [LARGE SCALE GENOMIC DNA]</scope>
    <source>
        <strain evidence="10">J379</strain>
    </source>
</reference>
<dbReference type="SMART" id="SM00283">
    <property type="entry name" value="MA"/>
    <property type="match status" value="1"/>
</dbReference>
<comment type="similarity">
    <text evidence="4">Belongs to the methyl-accepting chemotaxis (MCP) protein family.</text>
</comment>
<dbReference type="CDD" id="cd06225">
    <property type="entry name" value="HAMP"/>
    <property type="match status" value="1"/>
</dbReference>
<dbReference type="InterPro" id="IPR004090">
    <property type="entry name" value="Chemotax_Me-accpt_rcpt"/>
</dbReference>
<evidence type="ECO:0000256" key="1">
    <source>
        <dbReference type="ARBA" id="ARBA00022692"/>
    </source>
</evidence>
<evidence type="ECO:0000313" key="9">
    <source>
        <dbReference type="EMBL" id="UUY05167.1"/>
    </source>
</evidence>
<evidence type="ECO:0000256" key="6">
    <source>
        <dbReference type="SAM" id="MobiDB-lite"/>
    </source>
</evidence>
<dbReference type="Gene3D" id="1.10.287.950">
    <property type="entry name" value="Methyl-accepting chemotaxis protein"/>
    <property type="match status" value="1"/>
</dbReference>
<dbReference type="EMBL" id="CP088295">
    <property type="protein sequence ID" value="UUY05167.1"/>
    <property type="molecule type" value="Genomic_DNA"/>
</dbReference>
<dbReference type="PROSITE" id="PS50885">
    <property type="entry name" value="HAMP"/>
    <property type="match status" value="1"/>
</dbReference>
<dbReference type="SUPFAM" id="SSF58104">
    <property type="entry name" value="Methyl-accepting chemotaxis protein (MCP) signaling domain"/>
    <property type="match status" value="1"/>
</dbReference>
<dbReference type="InterPro" id="IPR003660">
    <property type="entry name" value="HAMP_dom"/>
</dbReference>
<keyword evidence="2" id="KW-1133">Transmembrane helix</keyword>
<accession>A0ABY5PLG7</accession>
<feature type="compositionally biased region" description="Low complexity" evidence="6">
    <location>
        <begin position="626"/>
        <end position="635"/>
    </location>
</feature>
<evidence type="ECO:0000313" key="10">
    <source>
        <dbReference type="Proteomes" id="UP001058860"/>
    </source>
</evidence>
<organism evidence="9 10">
    <name type="scientific">Svornostia abyssi</name>
    <dbReference type="NCBI Taxonomy" id="2898438"/>
    <lineage>
        <taxon>Bacteria</taxon>
        <taxon>Bacillati</taxon>
        <taxon>Actinomycetota</taxon>
        <taxon>Thermoleophilia</taxon>
        <taxon>Solirubrobacterales</taxon>
        <taxon>Baekduiaceae</taxon>
        <taxon>Svornostia</taxon>
    </lineage>
</organism>
<keyword evidence="10" id="KW-1185">Reference proteome</keyword>
<dbReference type="Pfam" id="PF00015">
    <property type="entry name" value="MCPsignal"/>
    <property type="match status" value="1"/>
</dbReference>
<evidence type="ECO:0000256" key="5">
    <source>
        <dbReference type="PROSITE-ProRule" id="PRU00284"/>
    </source>
</evidence>
<dbReference type="Proteomes" id="UP001058860">
    <property type="component" value="Chromosome"/>
</dbReference>
<name>A0ABY5PLG7_9ACTN</name>
<dbReference type="RefSeq" id="WP_353865630.1">
    <property type="nucleotide sequence ID" value="NZ_CP088295.1"/>
</dbReference>
<keyword evidence="3 5" id="KW-0807">Transducer</keyword>
<dbReference type="PRINTS" id="PR00260">
    <property type="entry name" value="CHEMTRNSDUCR"/>
</dbReference>
<evidence type="ECO:0000256" key="4">
    <source>
        <dbReference type="ARBA" id="ARBA00029447"/>
    </source>
</evidence>
<dbReference type="PANTHER" id="PTHR32089:SF112">
    <property type="entry name" value="LYSOZYME-LIKE PROTEIN-RELATED"/>
    <property type="match status" value="1"/>
</dbReference>
<feature type="domain" description="HAMP" evidence="8">
    <location>
        <begin position="235"/>
        <end position="285"/>
    </location>
</feature>
<sequence length="635" mass="64961">MSIRTKLLVGACVLIAFSAIIAGIAIKQLSDAHEKSDALYRAAYRPVVASLAIDGAARDAALQGATYNQLAASMGPARAMKSTQGQAAVDAVEADLERITRAIPSLATVPTSLAPSARQVRVGALQFRAAFERLLEQPAGSPAFRAAEQKVYAALDRMQSGAAVLSTKGDQAAKADADAIGDAYTSSRTLVLGALALATLLGLGGAFLLSGSIRRGVQAIRERLASLQEHDTTSLRTGLEAISGGDLTQRADAVTEPITRISRDEIGGIARAVNEIAVDTRRSVESYNASLASLSDMIGRVAGSAQTVSAASQQMATTSADAGRAVGEITSAVGEVATGAERQVQAIEGARRMTDEMAEATKASAAVAEETAHAADAAREVAQQGADAVGHATEAMAAVRAASGQATDAIRELGAKSEQIGGIVDTITTIAEQTNLLALNAAIEAARAGEQGRGFAVVADEVRKLAEESQAAAASIAQLIGEIQSETSRAVDVVEMGGARSDESAQTVEQARDAFADINRHVQEVTSRIEQIASAAQQLSVTSARIGDEMSSVAAVAEETSASTQQVSASTEQTSASTQQISSSAQELAHTAAELHELVGRFSLANAEAEPAAATVAGEPVDETSDAATAADSAS</sequence>
<feature type="compositionally biased region" description="Low complexity" evidence="6">
    <location>
        <begin position="564"/>
        <end position="586"/>
    </location>
</feature>
<gene>
    <name evidence="9" type="ORF">LRS13_06470</name>
</gene>
<proteinExistence type="inferred from homology"/>
<dbReference type="Gene3D" id="6.10.340.10">
    <property type="match status" value="1"/>
</dbReference>
<protein>
    <submittedName>
        <fullName evidence="9">Methyl-accepting chemotaxis protein</fullName>
    </submittedName>
</protein>
<dbReference type="InterPro" id="IPR004089">
    <property type="entry name" value="MCPsignal_dom"/>
</dbReference>
<feature type="region of interest" description="Disordered" evidence="6">
    <location>
        <begin position="609"/>
        <end position="635"/>
    </location>
</feature>
<evidence type="ECO:0000256" key="3">
    <source>
        <dbReference type="ARBA" id="ARBA00023224"/>
    </source>
</evidence>